<organism evidence="1 2">
    <name type="scientific">Hypsibius exemplaris</name>
    <name type="common">Freshwater tardigrade</name>
    <dbReference type="NCBI Taxonomy" id="2072580"/>
    <lineage>
        <taxon>Eukaryota</taxon>
        <taxon>Metazoa</taxon>
        <taxon>Ecdysozoa</taxon>
        <taxon>Tardigrada</taxon>
        <taxon>Eutardigrada</taxon>
        <taxon>Parachela</taxon>
        <taxon>Hypsibioidea</taxon>
        <taxon>Hypsibiidae</taxon>
        <taxon>Hypsibius</taxon>
    </lineage>
</organism>
<proteinExistence type="predicted"/>
<evidence type="ECO:0000313" key="2">
    <source>
        <dbReference type="Proteomes" id="UP000192578"/>
    </source>
</evidence>
<name>A0A1W0X0T3_HYPEX</name>
<reference evidence="2" key="1">
    <citation type="submission" date="2017-01" db="EMBL/GenBank/DDBJ databases">
        <title>Comparative genomics of anhydrobiosis in the tardigrade Hypsibius dujardini.</title>
        <authorList>
            <person name="Yoshida Y."/>
            <person name="Koutsovoulos G."/>
            <person name="Laetsch D."/>
            <person name="Stevens L."/>
            <person name="Kumar S."/>
            <person name="Horikawa D."/>
            <person name="Ishino K."/>
            <person name="Komine S."/>
            <person name="Tomita M."/>
            <person name="Blaxter M."/>
            <person name="Arakawa K."/>
        </authorList>
    </citation>
    <scope>NUCLEOTIDE SEQUENCE [LARGE SCALE GENOMIC DNA]</scope>
    <source>
        <strain evidence="2">Z151</strain>
    </source>
</reference>
<protein>
    <submittedName>
        <fullName evidence="1">Uncharacterized protein</fullName>
    </submittedName>
</protein>
<gene>
    <name evidence="1" type="ORF">BV898_05129</name>
</gene>
<keyword evidence="2" id="KW-1185">Reference proteome</keyword>
<dbReference type="CDD" id="cd00024">
    <property type="entry name" value="CD_CSD"/>
    <property type="match status" value="1"/>
</dbReference>
<dbReference type="Proteomes" id="UP000192578">
    <property type="component" value="Unassembled WGS sequence"/>
</dbReference>
<dbReference type="AlphaFoldDB" id="A0A1W0X0T3"/>
<evidence type="ECO:0000313" key="1">
    <source>
        <dbReference type="EMBL" id="OQV21056.1"/>
    </source>
</evidence>
<accession>A0A1W0X0T3</accession>
<dbReference type="EMBL" id="MTYJ01000026">
    <property type="protein sequence ID" value="OQV21056.1"/>
    <property type="molecule type" value="Genomic_DNA"/>
</dbReference>
<sequence length="72" mass="7625">MYDPDQTSLTSSLGPSTGYGLKDCTWEPVSKLGTAAGAVNDFYGMHGKPSAKKRGIYSAEGTAFLKQFGSDK</sequence>
<comment type="caution">
    <text evidence="1">The sequence shown here is derived from an EMBL/GenBank/DDBJ whole genome shotgun (WGS) entry which is preliminary data.</text>
</comment>